<dbReference type="Proteomes" id="UP000319897">
    <property type="component" value="Unassembled WGS sequence"/>
</dbReference>
<protein>
    <submittedName>
        <fullName evidence="2">CoA transferase</fullName>
    </submittedName>
</protein>
<evidence type="ECO:0000256" key="1">
    <source>
        <dbReference type="ARBA" id="ARBA00022679"/>
    </source>
</evidence>
<dbReference type="EMBL" id="VFSU01000034">
    <property type="protein sequence ID" value="TPE58755.1"/>
    <property type="molecule type" value="Genomic_DNA"/>
</dbReference>
<dbReference type="Gene3D" id="3.30.1540.10">
    <property type="entry name" value="formyl-coa transferase, domain 3"/>
    <property type="match status" value="1"/>
</dbReference>
<dbReference type="OrthoDB" id="5720311at2"/>
<gene>
    <name evidence="2" type="ORF">FJQ54_17065</name>
</gene>
<dbReference type="AlphaFoldDB" id="A0A501XDT3"/>
<sequence length="405" mass="42861">MTAGALDGVRVLDLSRVLAGPYAAQMLGDLGADVIKVERPGRGDDTRHWGPPWVTRADGGQGDASYYYACNRNKRSLALDFQQAQGQAVLRRLFCWADIVIENYKGGDLARFGLDQASVRAAHPGLVWCSITGFGHGSPDAHRAGYDFMIQAESGIMDITGEPGGRPLRAGVAVADLTTGMMSVTAILAALRHKERTGEGQHIDMALFDVALGWLANQGSSWLMGGVEPVRMGNSHPSIVPYQDFPTASGPIALAVGNDHQFGIFARAVGRAEWATDPRFASSAARVAHRAELVPMVEAVLKTRPAEAWLPLFAQAQVPAGPIATVRQALDSGQSQARGLVVEQPHPVLGKVRTVAQPLALTGTPPSYRRPPPGVGEHSREILAELGLAAAEIEALLADGVVGAA</sequence>
<dbReference type="InterPro" id="IPR044855">
    <property type="entry name" value="CoA-Trfase_III_dom3_sf"/>
</dbReference>
<name>A0A501XDT3_9SPHN</name>
<accession>A0A501XDT3</accession>
<dbReference type="PANTHER" id="PTHR48207">
    <property type="entry name" value="SUCCINATE--HYDROXYMETHYLGLUTARATE COA-TRANSFERASE"/>
    <property type="match status" value="1"/>
</dbReference>
<reference evidence="2 3" key="1">
    <citation type="submission" date="2019-06" db="EMBL/GenBank/DDBJ databases">
        <authorList>
            <person name="Lee I."/>
            <person name="Jang G.I."/>
            <person name="Hwang C.Y."/>
        </authorList>
    </citation>
    <scope>NUCLEOTIDE SEQUENCE [LARGE SCALE GENOMIC DNA]</scope>
    <source>
        <strain evidence="2 3">PAMC 28131</strain>
    </source>
</reference>
<dbReference type="SUPFAM" id="SSF89796">
    <property type="entry name" value="CoA-transferase family III (CaiB/BaiF)"/>
    <property type="match status" value="1"/>
</dbReference>
<evidence type="ECO:0000313" key="3">
    <source>
        <dbReference type="Proteomes" id="UP000319897"/>
    </source>
</evidence>
<dbReference type="Gene3D" id="3.40.50.10540">
    <property type="entry name" value="Crotonobetainyl-coa:carnitine coa-transferase, domain 1"/>
    <property type="match status" value="1"/>
</dbReference>
<dbReference type="PANTHER" id="PTHR48207:SF3">
    <property type="entry name" value="SUCCINATE--HYDROXYMETHYLGLUTARATE COA-TRANSFERASE"/>
    <property type="match status" value="1"/>
</dbReference>
<keyword evidence="3" id="KW-1185">Reference proteome</keyword>
<evidence type="ECO:0000313" key="2">
    <source>
        <dbReference type="EMBL" id="TPE58755.1"/>
    </source>
</evidence>
<dbReference type="RefSeq" id="WP_140929607.1">
    <property type="nucleotide sequence ID" value="NZ_VFSU01000034.1"/>
</dbReference>
<dbReference type="Pfam" id="PF02515">
    <property type="entry name" value="CoA_transf_3"/>
    <property type="match status" value="1"/>
</dbReference>
<dbReference type="InterPro" id="IPR050483">
    <property type="entry name" value="CoA-transferase_III_domain"/>
</dbReference>
<dbReference type="InterPro" id="IPR003673">
    <property type="entry name" value="CoA-Trfase_fam_III"/>
</dbReference>
<organism evidence="2 3">
    <name type="scientific">Sandaracinobacter neustonicus</name>
    <dbReference type="NCBI Taxonomy" id="1715348"/>
    <lineage>
        <taxon>Bacteria</taxon>
        <taxon>Pseudomonadati</taxon>
        <taxon>Pseudomonadota</taxon>
        <taxon>Alphaproteobacteria</taxon>
        <taxon>Sphingomonadales</taxon>
        <taxon>Sphingosinicellaceae</taxon>
        <taxon>Sandaracinobacter</taxon>
    </lineage>
</organism>
<comment type="caution">
    <text evidence="2">The sequence shown here is derived from an EMBL/GenBank/DDBJ whole genome shotgun (WGS) entry which is preliminary data.</text>
</comment>
<dbReference type="InterPro" id="IPR023606">
    <property type="entry name" value="CoA-Trfase_III_dom_1_sf"/>
</dbReference>
<proteinExistence type="predicted"/>
<dbReference type="GO" id="GO:0008410">
    <property type="term" value="F:CoA-transferase activity"/>
    <property type="evidence" value="ECO:0007669"/>
    <property type="project" value="TreeGrafter"/>
</dbReference>
<keyword evidence="1 2" id="KW-0808">Transferase</keyword>